<dbReference type="EMBL" id="JAOPGA020000647">
    <property type="protein sequence ID" value="KAL0480250.1"/>
    <property type="molecule type" value="Genomic_DNA"/>
</dbReference>
<dbReference type="Proteomes" id="UP001431209">
    <property type="component" value="Unassembled WGS sequence"/>
</dbReference>
<sequence length="320" mass="37390">MLVSENGLLNHNEATKSIKDFNKIIKKLCNMYDNRANGSSSAIYPLLQSIKRKLEPFYHADQVEQINMIRSLHEEYNKLFCSDGSDFSLRFDLSMSNQLQYKSLVCGLITEMEDKPEFHLQKRYLTAINKKLERFDFDFEKERIRRIVEHHPDQLAQIGPITPFSRQDNLKKSRRNKFKALTSELQKLAYSPRISEYLTEYSPALGLKSAKHMAWQLRNCADQLQHFGYLNEEEKRTLFIGFKMPRLFYDKLSRSIAMVGNLTIDCEVKSCECVTPELTKALFLLSECQGLLQAIKEISHCNGAMRMFSQLENDQFKKKR</sequence>
<dbReference type="AlphaFoldDB" id="A0AAW2YSX8"/>
<organism evidence="1 2">
    <name type="scientific">Acrasis kona</name>
    <dbReference type="NCBI Taxonomy" id="1008807"/>
    <lineage>
        <taxon>Eukaryota</taxon>
        <taxon>Discoba</taxon>
        <taxon>Heterolobosea</taxon>
        <taxon>Tetramitia</taxon>
        <taxon>Eutetramitia</taxon>
        <taxon>Acrasidae</taxon>
        <taxon>Acrasis</taxon>
    </lineage>
</organism>
<keyword evidence="2" id="KW-1185">Reference proteome</keyword>
<reference evidence="1 2" key="1">
    <citation type="submission" date="2024-03" db="EMBL/GenBank/DDBJ databases">
        <title>The Acrasis kona genome and developmental transcriptomes reveal deep origins of eukaryotic multicellular pathways.</title>
        <authorList>
            <person name="Sheikh S."/>
            <person name="Fu C.-J."/>
            <person name="Brown M.W."/>
            <person name="Baldauf S.L."/>
        </authorList>
    </citation>
    <scope>NUCLEOTIDE SEQUENCE [LARGE SCALE GENOMIC DNA]</scope>
    <source>
        <strain evidence="1 2">ATCC MYA-3509</strain>
    </source>
</reference>
<evidence type="ECO:0000313" key="2">
    <source>
        <dbReference type="Proteomes" id="UP001431209"/>
    </source>
</evidence>
<protein>
    <submittedName>
        <fullName evidence="1">Uncharacterized protein</fullName>
    </submittedName>
</protein>
<comment type="caution">
    <text evidence="1">The sequence shown here is derived from an EMBL/GenBank/DDBJ whole genome shotgun (WGS) entry which is preliminary data.</text>
</comment>
<proteinExistence type="predicted"/>
<gene>
    <name evidence="1" type="ORF">AKO1_007159</name>
</gene>
<accession>A0AAW2YSX8</accession>
<evidence type="ECO:0000313" key="1">
    <source>
        <dbReference type="EMBL" id="KAL0480250.1"/>
    </source>
</evidence>
<name>A0AAW2YSX8_9EUKA</name>